<name>A0A8T0K454_PHAAN</name>
<comment type="caution">
    <text evidence="2">The sequence shown here is derived from an EMBL/GenBank/DDBJ whole genome shotgun (WGS) entry which is preliminary data.</text>
</comment>
<evidence type="ECO:0000256" key="1">
    <source>
        <dbReference type="SAM" id="MobiDB-lite"/>
    </source>
</evidence>
<dbReference type="EMBL" id="JABFOF010000006">
    <property type="protein sequence ID" value="KAG2394401.1"/>
    <property type="molecule type" value="Genomic_DNA"/>
</dbReference>
<feature type="region of interest" description="Disordered" evidence="1">
    <location>
        <begin position="32"/>
        <end position="66"/>
    </location>
</feature>
<reference evidence="2 3" key="1">
    <citation type="submission" date="2020-05" db="EMBL/GenBank/DDBJ databases">
        <title>Vigna angularis (adzuki bean) Var. LongXiaoDou No. 4 denovo assembly.</title>
        <authorList>
            <person name="Xiang H."/>
        </authorList>
    </citation>
    <scope>NUCLEOTIDE SEQUENCE [LARGE SCALE GENOMIC DNA]</scope>
    <source>
        <tissue evidence="2">Leaf</tissue>
    </source>
</reference>
<sequence>MRYLERNEFTFDEGLILWHIATNLLFYEEEEKDEKRKKKEDKNENDEQIKKEKNAEDLEHGNGDGENGDIELRHFNKILSDYMLYVLIMQPTMMSAVRGIGRKRFLDTCDEVTVFFSRRKNIATIERKMEKEKGRTMRLEKNTRRPTSNFLSRAMDTCESNRCGRILFKEKEDGEDSDSKMQDMQIRKKKFFRKCGL</sequence>
<feature type="compositionally biased region" description="Basic and acidic residues" evidence="1">
    <location>
        <begin position="40"/>
        <end position="63"/>
    </location>
</feature>
<proteinExistence type="predicted"/>
<organism evidence="2 3">
    <name type="scientific">Phaseolus angularis</name>
    <name type="common">Azuki bean</name>
    <name type="synonym">Vigna angularis</name>
    <dbReference type="NCBI Taxonomy" id="3914"/>
    <lineage>
        <taxon>Eukaryota</taxon>
        <taxon>Viridiplantae</taxon>
        <taxon>Streptophyta</taxon>
        <taxon>Embryophyta</taxon>
        <taxon>Tracheophyta</taxon>
        <taxon>Spermatophyta</taxon>
        <taxon>Magnoliopsida</taxon>
        <taxon>eudicotyledons</taxon>
        <taxon>Gunneridae</taxon>
        <taxon>Pentapetalae</taxon>
        <taxon>rosids</taxon>
        <taxon>fabids</taxon>
        <taxon>Fabales</taxon>
        <taxon>Fabaceae</taxon>
        <taxon>Papilionoideae</taxon>
        <taxon>50 kb inversion clade</taxon>
        <taxon>NPAAA clade</taxon>
        <taxon>indigoferoid/millettioid clade</taxon>
        <taxon>Phaseoleae</taxon>
        <taxon>Vigna</taxon>
    </lineage>
</organism>
<evidence type="ECO:0000313" key="2">
    <source>
        <dbReference type="EMBL" id="KAG2394401.1"/>
    </source>
</evidence>
<gene>
    <name evidence="2" type="ORF">HKW66_Vig0182210</name>
</gene>
<protein>
    <submittedName>
        <fullName evidence="2">Uncharacterized protein</fullName>
    </submittedName>
</protein>
<evidence type="ECO:0000313" key="3">
    <source>
        <dbReference type="Proteomes" id="UP000743370"/>
    </source>
</evidence>
<accession>A0A8T0K454</accession>
<dbReference type="AlphaFoldDB" id="A0A8T0K454"/>
<dbReference type="Proteomes" id="UP000743370">
    <property type="component" value="Unassembled WGS sequence"/>
</dbReference>